<feature type="compositionally biased region" description="Basic and acidic residues" evidence="1">
    <location>
        <begin position="93"/>
        <end position="102"/>
    </location>
</feature>
<proteinExistence type="predicted"/>
<keyword evidence="3" id="KW-1185">Reference proteome</keyword>
<gene>
    <name evidence="2" type="ORF">V6N11_000675</name>
</gene>
<reference evidence="2 3" key="1">
    <citation type="journal article" date="2024" name="G3 (Bethesda)">
        <title>Genome assembly of Hibiscus sabdariffa L. provides insights into metabolisms of medicinal natural products.</title>
        <authorList>
            <person name="Kim T."/>
        </authorList>
    </citation>
    <scope>NUCLEOTIDE SEQUENCE [LARGE SCALE GENOMIC DNA]</scope>
    <source>
        <strain evidence="2">TK-2024</strain>
        <tissue evidence="2">Old leaves</tissue>
    </source>
</reference>
<dbReference type="Proteomes" id="UP001396334">
    <property type="component" value="Unassembled WGS sequence"/>
</dbReference>
<comment type="caution">
    <text evidence="2">The sequence shown here is derived from an EMBL/GenBank/DDBJ whole genome shotgun (WGS) entry which is preliminary data.</text>
</comment>
<protein>
    <submittedName>
        <fullName evidence="2">Uncharacterized protein</fullName>
    </submittedName>
</protein>
<evidence type="ECO:0000313" key="2">
    <source>
        <dbReference type="EMBL" id="KAK9017667.1"/>
    </source>
</evidence>
<name>A0ABR2RXF5_9ROSI</name>
<feature type="region of interest" description="Disordered" evidence="1">
    <location>
        <begin position="73"/>
        <end position="102"/>
    </location>
</feature>
<dbReference type="EMBL" id="JBBPBN010000019">
    <property type="protein sequence ID" value="KAK9017667.1"/>
    <property type="molecule type" value="Genomic_DNA"/>
</dbReference>
<evidence type="ECO:0000313" key="3">
    <source>
        <dbReference type="Proteomes" id="UP001396334"/>
    </source>
</evidence>
<organism evidence="2 3">
    <name type="scientific">Hibiscus sabdariffa</name>
    <name type="common">roselle</name>
    <dbReference type="NCBI Taxonomy" id="183260"/>
    <lineage>
        <taxon>Eukaryota</taxon>
        <taxon>Viridiplantae</taxon>
        <taxon>Streptophyta</taxon>
        <taxon>Embryophyta</taxon>
        <taxon>Tracheophyta</taxon>
        <taxon>Spermatophyta</taxon>
        <taxon>Magnoliopsida</taxon>
        <taxon>eudicotyledons</taxon>
        <taxon>Gunneridae</taxon>
        <taxon>Pentapetalae</taxon>
        <taxon>rosids</taxon>
        <taxon>malvids</taxon>
        <taxon>Malvales</taxon>
        <taxon>Malvaceae</taxon>
        <taxon>Malvoideae</taxon>
        <taxon>Hibiscus</taxon>
    </lineage>
</organism>
<accession>A0ABR2RXF5</accession>
<evidence type="ECO:0000256" key="1">
    <source>
        <dbReference type="SAM" id="MobiDB-lite"/>
    </source>
</evidence>
<sequence length="102" mass="11556">MAVGVVSVSGILQQVLERGKEERKRVMDSFIASRWRELSGENNWMVFFNLSIPISAAISFTMVRWPELWGTSSTAIPEDLTPRKKTSSPRLVTYKETHAGTR</sequence>